<dbReference type="EMBL" id="CAEZUE010000040">
    <property type="protein sequence ID" value="CAB4589432.1"/>
    <property type="molecule type" value="Genomic_DNA"/>
</dbReference>
<organism evidence="1">
    <name type="scientific">freshwater metagenome</name>
    <dbReference type="NCBI Taxonomy" id="449393"/>
    <lineage>
        <taxon>unclassified sequences</taxon>
        <taxon>metagenomes</taxon>
        <taxon>ecological metagenomes</taxon>
    </lineage>
</organism>
<protein>
    <submittedName>
        <fullName evidence="1">Unannotated protein</fullName>
    </submittedName>
</protein>
<accession>A0A6J6FK81</accession>
<gene>
    <name evidence="1" type="ORF">UFOPK1788_00438</name>
</gene>
<proteinExistence type="predicted"/>
<reference evidence="1" key="1">
    <citation type="submission" date="2020-05" db="EMBL/GenBank/DDBJ databases">
        <authorList>
            <person name="Chiriac C."/>
            <person name="Salcher M."/>
            <person name="Ghai R."/>
            <person name="Kavagutti S V."/>
        </authorList>
    </citation>
    <scope>NUCLEOTIDE SEQUENCE</scope>
</reference>
<name>A0A6J6FK81_9ZZZZ</name>
<sequence>MRLMVLYPSAAKSLLRSTEISLFASVQMAMSSLWRSPSEMSPFSNCASTFAASFSCREMISPFDFGVMTSLSATVTPERVAQWKPASFILSRVAATSTLGYSSARISTIDVMTVLSATSVTYSNESGRSSLKSAFPRVVSNALPGAYPAGASPSLNTTPGTRSLMSALM</sequence>
<dbReference type="AlphaFoldDB" id="A0A6J6FK81"/>
<evidence type="ECO:0000313" key="1">
    <source>
        <dbReference type="EMBL" id="CAB4589432.1"/>
    </source>
</evidence>